<evidence type="ECO:0000259" key="1">
    <source>
        <dbReference type="Pfam" id="PF09851"/>
    </source>
</evidence>
<gene>
    <name evidence="2" type="ORF">NM203_18045</name>
</gene>
<comment type="caution">
    <text evidence="2">The sequence shown here is derived from an EMBL/GenBank/DDBJ whole genome shotgun (WGS) entry which is preliminary data.</text>
</comment>
<evidence type="ECO:0000313" key="2">
    <source>
        <dbReference type="EMBL" id="MCP9274094.1"/>
    </source>
</evidence>
<protein>
    <submittedName>
        <fullName evidence="2">SHOCT domain-containing protein</fullName>
    </submittedName>
</protein>
<dbReference type="EMBL" id="JANDBD010000007">
    <property type="protein sequence ID" value="MCP9274094.1"/>
    <property type="molecule type" value="Genomic_DNA"/>
</dbReference>
<dbReference type="RefSeq" id="WP_255061439.1">
    <property type="nucleotide sequence ID" value="NZ_JANDBD010000007.1"/>
</dbReference>
<dbReference type="Pfam" id="PF09851">
    <property type="entry name" value="SHOCT"/>
    <property type="match status" value="1"/>
</dbReference>
<accession>A0ABT1M793</accession>
<sequence>MAALPIKHNLGFGNGKILEFPDGTAAYVKSMEFTQAFRVHISDVTGFSVTKEGKMLERRLHILGNGSTLAFVDVAHGTSELIENWFRAHKLFHGNVVRSAPTPTGPPATASPGSPLIADELRKLAELRNEGILSDAEFQSQKAKLLAR</sequence>
<keyword evidence="3" id="KW-1185">Reference proteome</keyword>
<evidence type="ECO:0000313" key="3">
    <source>
        <dbReference type="Proteomes" id="UP001651690"/>
    </source>
</evidence>
<reference evidence="2 3" key="1">
    <citation type="submission" date="2022-06" db="EMBL/GenBank/DDBJ databases">
        <title>Mycolicibacterium sp. CAU 1645 isolated from seawater.</title>
        <authorList>
            <person name="Kim W."/>
        </authorList>
    </citation>
    <scope>NUCLEOTIDE SEQUENCE [LARGE SCALE GENOMIC DNA]</scope>
    <source>
        <strain evidence="2 3">CAU 1645</strain>
    </source>
</reference>
<organism evidence="2 3">
    <name type="scientific">Mycolicibacterium arenosum</name>
    <dbReference type="NCBI Taxonomy" id="2952157"/>
    <lineage>
        <taxon>Bacteria</taxon>
        <taxon>Bacillati</taxon>
        <taxon>Actinomycetota</taxon>
        <taxon>Actinomycetes</taxon>
        <taxon>Mycobacteriales</taxon>
        <taxon>Mycobacteriaceae</taxon>
        <taxon>Mycolicibacterium</taxon>
    </lineage>
</organism>
<dbReference type="Proteomes" id="UP001651690">
    <property type="component" value="Unassembled WGS sequence"/>
</dbReference>
<feature type="domain" description="SHOCT" evidence="1">
    <location>
        <begin position="119"/>
        <end position="146"/>
    </location>
</feature>
<proteinExistence type="predicted"/>
<name>A0ABT1M793_9MYCO</name>
<dbReference type="InterPro" id="IPR018649">
    <property type="entry name" value="SHOCT"/>
</dbReference>